<protein>
    <submittedName>
        <fullName evidence="2">Uncharacterized protein</fullName>
    </submittedName>
</protein>
<evidence type="ECO:0000313" key="2">
    <source>
        <dbReference type="EMBL" id="KHF25051.1"/>
    </source>
</evidence>
<evidence type="ECO:0000256" key="1">
    <source>
        <dbReference type="SAM" id="SignalP"/>
    </source>
</evidence>
<proteinExistence type="predicted"/>
<dbReference type="AlphaFoldDB" id="A0A0B0HC85"/>
<reference evidence="2 3" key="1">
    <citation type="journal article" date="2014" name="BMC Genomics">
        <title>The genome of the intracellular bacterium of the coastal bivalve, Solemya velum: a blueprint for thriving in and out of symbiosis.</title>
        <authorList>
            <person name="Dmytrenko O."/>
            <person name="Russell S.L."/>
            <person name="Loo W.T."/>
            <person name="Fontanez K.M."/>
            <person name="Liao L."/>
            <person name="Roeselers G."/>
            <person name="Sharma R."/>
            <person name="Stewart F.J."/>
            <person name="Newton I.L."/>
            <person name="Woyke T."/>
            <person name="Wu D."/>
            <person name="Lang J.M."/>
            <person name="Eisen J.A."/>
            <person name="Cavanaugh C.M."/>
        </authorList>
    </citation>
    <scope>NUCLEOTIDE SEQUENCE [LARGE SCALE GENOMIC DNA]</scope>
    <source>
        <strain evidence="2 3">WH</strain>
    </source>
</reference>
<sequence>MLISLFLAIALLLPASTAFADTRLSGKEIKQLVSNSTAIGHRKLQGRKSEYLVHTVVFKTYFNANGELVEKVDSTGGASSSSGGSGYPAHGQWKVANGKLCFSFRDSLVDKGKLKCLKVLKKAGGSYELTKGSGEVNRVWKEVLPGNPYKLK</sequence>
<name>A0A0B0HC85_SOVGS</name>
<keyword evidence="1" id="KW-0732">Signal</keyword>
<gene>
    <name evidence="2" type="ORF">JV46_04920</name>
</gene>
<accession>A0A0B0HC85</accession>
<dbReference type="Proteomes" id="UP000030856">
    <property type="component" value="Unassembled WGS sequence"/>
</dbReference>
<evidence type="ECO:0000313" key="3">
    <source>
        <dbReference type="Proteomes" id="UP000030856"/>
    </source>
</evidence>
<dbReference type="STRING" id="2340.JV46_04920"/>
<feature type="chain" id="PRO_5002054652" evidence="1">
    <location>
        <begin position="21"/>
        <end position="152"/>
    </location>
</feature>
<comment type="caution">
    <text evidence="2">The sequence shown here is derived from an EMBL/GenBank/DDBJ whole genome shotgun (WGS) entry which is preliminary data.</text>
</comment>
<feature type="signal peptide" evidence="1">
    <location>
        <begin position="1"/>
        <end position="20"/>
    </location>
</feature>
<organism evidence="2 3">
    <name type="scientific">Solemya velum gill symbiont</name>
    <dbReference type="NCBI Taxonomy" id="2340"/>
    <lineage>
        <taxon>Bacteria</taxon>
        <taxon>Pseudomonadati</taxon>
        <taxon>Pseudomonadota</taxon>
        <taxon>Gammaproteobacteria</taxon>
        <taxon>sulfur-oxidizing symbionts</taxon>
    </lineage>
</organism>
<dbReference type="EMBL" id="JRAA01000002">
    <property type="protein sequence ID" value="KHF25051.1"/>
    <property type="molecule type" value="Genomic_DNA"/>
</dbReference>
<keyword evidence="3" id="KW-1185">Reference proteome</keyword>